<dbReference type="Proteomes" id="UP000199343">
    <property type="component" value="Unassembled WGS sequence"/>
</dbReference>
<proteinExistence type="predicted"/>
<organism evidence="1 2">
    <name type="scientific">Micromonospora peucetia</name>
    <dbReference type="NCBI Taxonomy" id="47871"/>
    <lineage>
        <taxon>Bacteria</taxon>
        <taxon>Bacillati</taxon>
        <taxon>Actinomycetota</taxon>
        <taxon>Actinomycetes</taxon>
        <taxon>Micromonosporales</taxon>
        <taxon>Micromonosporaceae</taxon>
        <taxon>Micromonospora</taxon>
    </lineage>
</organism>
<evidence type="ECO:0000313" key="1">
    <source>
        <dbReference type="EMBL" id="SCL70571.1"/>
    </source>
</evidence>
<dbReference type="OrthoDB" id="5195700at2"/>
<sequence>MQPFDLTSGDQILNQNALANNASGMNLSVRTDLGTRVEAWRPGPGVTGDERFFCHGYALGTFGAHMYTVWGRFLPQVLAEEYEALGRVDIARNVAARDVLVWWLGATDAYHSAVVEQPVTLPTGALDLAQTRVSSKTGTGPLWVGLLADDVKQQYRSAAYIEVYRRYP</sequence>
<gene>
    <name evidence="1" type="ORF">GA0070608_4376</name>
</gene>
<reference evidence="2" key="1">
    <citation type="submission" date="2016-06" db="EMBL/GenBank/DDBJ databases">
        <authorList>
            <person name="Varghese N."/>
            <person name="Submissions Spin"/>
        </authorList>
    </citation>
    <scope>NUCLEOTIDE SEQUENCE [LARGE SCALE GENOMIC DNA]</scope>
    <source>
        <strain evidence="2">DSM 43363</strain>
    </source>
</reference>
<dbReference type="RefSeq" id="WP_091630357.1">
    <property type="nucleotide sequence ID" value="NZ_FMIC01000002.1"/>
</dbReference>
<protein>
    <submittedName>
        <fullName evidence="1">Uncharacterized protein</fullName>
    </submittedName>
</protein>
<dbReference type="EMBL" id="FMIC01000002">
    <property type="protein sequence ID" value="SCL70571.1"/>
    <property type="molecule type" value="Genomic_DNA"/>
</dbReference>
<evidence type="ECO:0000313" key="2">
    <source>
        <dbReference type="Proteomes" id="UP000199343"/>
    </source>
</evidence>
<accession>A0A1C6VW37</accession>
<name>A0A1C6VW37_9ACTN</name>
<dbReference type="AlphaFoldDB" id="A0A1C6VW37"/>